<feature type="domain" description="Snurportin-1 N-terminal" evidence="11">
    <location>
        <begin position="31"/>
        <end position="69"/>
    </location>
</feature>
<dbReference type="PANTHER" id="PTHR13403:SF6">
    <property type="entry name" value="SNURPORTIN-1"/>
    <property type="match status" value="1"/>
</dbReference>
<evidence type="ECO:0000259" key="11">
    <source>
        <dbReference type="Pfam" id="PF11538"/>
    </source>
</evidence>
<dbReference type="Pfam" id="PF21974">
    <property type="entry name" value="SPN1_m3Gcap_bd"/>
    <property type="match status" value="1"/>
</dbReference>
<evidence type="ECO:0000259" key="12">
    <source>
        <dbReference type="Pfam" id="PF21974"/>
    </source>
</evidence>
<protein>
    <recommendedName>
        <fullName evidence="5">Snurportin-1</fullName>
    </recommendedName>
</protein>
<dbReference type="PANTHER" id="PTHR13403">
    <property type="entry name" value="SNURPORTIN1 RNUT1 PROTEIN RNA, U TRANSPORTER 1"/>
    <property type="match status" value="1"/>
</dbReference>
<organism evidence="13 14">
    <name type="scientific">Strongylocentrotus purpuratus</name>
    <name type="common">Purple sea urchin</name>
    <dbReference type="NCBI Taxonomy" id="7668"/>
    <lineage>
        <taxon>Eukaryota</taxon>
        <taxon>Metazoa</taxon>
        <taxon>Echinodermata</taxon>
        <taxon>Eleutherozoa</taxon>
        <taxon>Echinozoa</taxon>
        <taxon>Echinoidea</taxon>
        <taxon>Euechinoidea</taxon>
        <taxon>Echinacea</taxon>
        <taxon>Camarodonta</taxon>
        <taxon>Echinidea</taxon>
        <taxon>Strongylocentrotidae</taxon>
        <taxon>Strongylocentrotus</taxon>
    </lineage>
</organism>
<comment type="function">
    <text evidence="1">Functions as an U snRNP-specific nuclear import adapter. Involved in the trimethylguanosine (m3G)-cap-dependent nuclear import of U snRNPs. Binds specifically to the terminal m3G-cap U snRNAs.</text>
</comment>
<feature type="domain" description="Snurportin-1 m3G cap-binding" evidence="12">
    <location>
        <begin position="120"/>
        <end position="301"/>
    </location>
</feature>
<comment type="subcellular location">
    <subcellularLocation>
        <location evidence="3">Cytoplasm</location>
    </subcellularLocation>
    <subcellularLocation>
        <location evidence="2">Nucleus</location>
    </subcellularLocation>
</comment>
<comment type="similarity">
    <text evidence="4">Belongs to the snurportin family.</text>
</comment>
<dbReference type="SUPFAM" id="SSF56091">
    <property type="entry name" value="DNA ligase/mRNA capping enzyme, catalytic domain"/>
    <property type="match status" value="1"/>
</dbReference>
<keyword evidence="14" id="KW-1185">Reference proteome</keyword>
<proteinExistence type="inferred from homology"/>
<keyword evidence="6" id="KW-0813">Transport</keyword>
<evidence type="ECO:0000256" key="1">
    <source>
        <dbReference type="ARBA" id="ARBA00003975"/>
    </source>
</evidence>
<dbReference type="GeneID" id="593705"/>
<dbReference type="CDD" id="cd09232">
    <property type="entry name" value="Snurportin-1_C"/>
    <property type="match status" value="1"/>
</dbReference>
<dbReference type="OrthoDB" id="10003593at2759"/>
<evidence type="ECO:0000256" key="10">
    <source>
        <dbReference type="SAM" id="MobiDB-lite"/>
    </source>
</evidence>
<feature type="compositionally biased region" description="Basic and acidic residues" evidence="10">
    <location>
        <begin position="38"/>
        <end position="63"/>
    </location>
</feature>
<evidence type="ECO:0000256" key="9">
    <source>
        <dbReference type="ARBA" id="ARBA00023242"/>
    </source>
</evidence>
<dbReference type="Proteomes" id="UP000007110">
    <property type="component" value="Unassembled WGS sequence"/>
</dbReference>
<feature type="region of interest" description="Disordered" evidence="10">
    <location>
        <begin position="319"/>
        <end position="422"/>
    </location>
</feature>
<feature type="compositionally biased region" description="Basic residues" evidence="10">
    <location>
        <begin position="99"/>
        <end position="114"/>
    </location>
</feature>
<evidence type="ECO:0000313" key="13">
    <source>
        <dbReference type="EnsemblMetazoa" id="XP_798268"/>
    </source>
</evidence>
<keyword evidence="9" id="KW-0539">Nucleus</keyword>
<evidence type="ECO:0000256" key="8">
    <source>
        <dbReference type="ARBA" id="ARBA00022884"/>
    </source>
</evidence>
<evidence type="ECO:0000256" key="7">
    <source>
        <dbReference type="ARBA" id="ARBA00022490"/>
    </source>
</evidence>
<evidence type="ECO:0000256" key="5">
    <source>
        <dbReference type="ARBA" id="ARBA00016034"/>
    </source>
</evidence>
<evidence type="ECO:0000256" key="2">
    <source>
        <dbReference type="ARBA" id="ARBA00004123"/>
    </source>
</evidence>
<dbReference type="GO" id="GO:0061015">
    <property type="term" value="P:snRNA import into nucleus"/>
    <property type="evidence" value="ECO:0007669"/>
    <property type="project" value="InterPro"/>
</dbReference>
<dbReference type="OMA" id="NWYVVPC"/>
<dbReference type="InterPro" id="IPR024721">
    <property type="entry name" value="Snurportin-1_N"/>
</dbReference>
<feature type="region of interest" description="Disordered" evidence="10">
    <location>
        <begin position="79"/>
        <end position="114"/>
    </location>
</feature>
<evidence type="ECO:0000313" key="14">
    <source>
        <dbReference type="Proteomes" id="UP000007110"/>
    </source>
</evidence>
<dbReference type="CTD" id="10073"/>
<dbReference type="FunCoup" id="A0A7M7RHR0">
    <property type="interactions" value="1329"/>
</dbReference>
<accession>A0A7M7RHR0</accession>
<feature type="compositionally biased region" description="Basic and acidic residues" evidence="10">
    <location>
        <begin position="337"/>
        <end position="356"/>
    </location>
</feature>
<dbReference type="KEGG" id="spu:593705"/>
<dbReference type="EnsemblMetazoa" id="XM_793175">
    <property type="protein sequence ID" value="XP_798268"/>
    <property type="gene ID" value="LOC593705"/>
</dbReference>
<reference evidence="13" key="2">
    <citation type="submission" date="2021-01" db="UniProtKB">
        <authorList>
            <consortium name="EnsemblMetazoa"/>
        </authorList>
    </citation>
    <scope>IDENTIFICATION</scope>
</reference>
<dbReference type="InterPro" id="IPR047857">
    <property type="entry name" value="Snurportin1_C"/>
</dbReference>
<feature type="region of interest" description="Disordered" evidence="10">
    <location>
        <begin position="37"/>
        <end position="63"/>
    </location>
</feature>
<dbReference type="InParanoid" id="A0A7M7RHR0"/>
<dbReference type="AlphaFoldDB" id="A0A7M7RHR0"/>
<dbReference type="Gene3D" id="3.30.470.30">
    <property type="entry name" value="DNA ligase/mRNA capping enzyme"/>
    <property type="match status" value="1"/>
</dbReference>
<dbReference type="RefSeq" id="XP_798268.4">
    <property type="nucleotide sequence ID" value="XM_793175.5"/>
</dbReference>
<evidence type="ECO:0000256" key="6">
    <source>
        <dbReference type="ARBA" id="ARBA00022448"/>
    </source>
</evidence>
<feature type="compositionally biased region" description="Basic and acidic residues" evidence="10">
    <location>
        <begin position="375"/>
        <end position="385"/>
    </location>
</feature>
<dbReference type="GO" id="GO:0005737">
    <property type="term" value="C:cytoplasm"/>
    <property type="evidence" value="ECO:0007669"/>
    <property type="project" value="UniProtKB-SubCell"/>
</dbReference>
<dbReference type="GO" id="GO:0005634">
    <property type="term" value="C:nucleus"/>
    <property type="evidence" value="ECO:0007669"/>
    <property type="project" value="UniProtKB-SubCell"/>
</dbReference>
<feature type="compositionally biased region" description="Basic and acidic residues" evidence="10">
    <location>
        <begin position="392"/>
        <end position="411"/>
    </location>
</feature>
<reference evidence="14" key="1">
    <citation type="submission" date="2015-02" db="EMBL/GenBank/DDBJ databases">
        <title>Genome sequencing for Strongylocentrotus purpuratus.</title>
        <authorList>
            <person name="Murali S."/>
            <person name="Liu Y."/>
            <person name="Vee V."/>
            <person name="English A."/>
            <person name="Wang M."/>
            <person name="Skinner E."/>
            <person name="Han Y."/>
            <person name="Muzny D.M."/>
            <person name="Worley K.C."/>
            <person name="Gibbs R.A."/>
        </authorList>
    </citation>
    <scope>NUCLEOTIDE SEQUENCE</scope>
</reference>
<keyword evidence="7" id="KW-0963">Cytoplasm</keyword>
<feature type="compositionally biased region" description="Acidic residues" evidence="10">
    <location>
        <begin position="82"/>
        <end position="91"/>
    </location>
</feature>
<dbReference type="Pfam" id="PF11538">
    <property type="entry name" value="Snurportin1"/>
    <property type="match status" value="1"/>
</dbReference>
<dbReference type="InterPro" id="IPR017336">
    <property type="entry name" value="Snurportin-1"/>
</dbReference>
<keyword evidence="8" id="KW-0694">RNA-binding</keyword>
<name>A0A7M7RHR0_STRPU</name>
<dbReference type="GO" id="GO:0003723">
    <property type="term" value="F:RNA binding"/>
    <property type="evidence" value="ECO:0007669"/>
    <property type="project" value="UniProtKB-KW"/>
</dbReference>
<evidence type="ECO:0000256" key="3">
    <source>
        <dbReference type="ARBA" id="ARBA00004496"/>
    </source>
</evidence>
<sequence>MSTEPNLDNLAAAFSGAVGVSFSAESSATQHPRMCMYKTRESKQSQWERRKEKLRLQREQRRNYADVGRKLAEEDYANITLSDDEEEEETMDQTSPTSGKRRRSKGKGRGKKKERYYSNQLMLSEWLDDVPSDLAENWLMVPCPVGRRTFIITSRGATCHYTKSGHCVNRFQSALPGGSSGQSRNQHNYSILDCIYSEIHRTYWVLDCMCWHGHPVYDSETEFRFFWLQSKLAENPELATGFKKHPMKFLPLPAFKCEKQVLQDAMAKPMPFPDELDGLLFYHKALHYTPGVTPLVGWLKPWMLPEILGVPIPDALMAKRPPGAELRPPSSTPSPAKPDKKGQNPKDGKGDSKVEAMEATSAKPDKKGRKPRNPKGGEGDSKVEAMDATAAKVDKKGQNPKAGEGDSKVEAMDATAVTEDAS</sequence>
<evidence type="ECO:0000256" key="4">
    <source>
        <dbReference type="ARBA" id="ARBA00007540"/>
    </source>
</evidence>